<dbReference type="EMBL" id="BEYU01000121">
    <property type="protein sequence ID" value="GBG32381.1"/>
    <property type="molecule type" value="Genomic_DNA"/>
</dbReference>
<evidence type="ECO:0000256" key="4">
    <source>
        <dbReference type="ARBA" id="ARBA00022691"/>
    </source>
</evidence>
<comment type="caution">
    <text evidence="8">The sequence shown here is derived from an EMBL/GenBank/DDBJ whole genome shotgun (WGS) entry which is preliminary data.</text>
</comment>
<keyword evidence="2 6" id="KW-0489">Methyltransferase</keyword>
<dbReference type="GO" id="GO:0032259">
    <property type="term" value="P:methylation"/>
    <property type="evidence" value="ECO:0007669"/>
    <property type="project" value="UniProtKB-KW"/>
</dbReference>
<keyword evidence="3 6" id="KW-0808">Transferase</keyword>
<dbReference type="PROSITE" id="PS51515">
    <property type="entry name" value="BIN3_SAM"/>
    <property type="match status" value="1"/>
</dbReference>
<name>A0A2R5GVF4_9STRA</name>
<dbReference type="SUPFAM" id="SSF53335">
    <property type="entry name" value="S-adenosyl-L-methionine-dependent methyltransferases"/>
    <property type="match status" value="1"/>
</dbReference>
<dbReference type="InterPro" id="IPR029063">
    <property type="entry name" value="SAM-dependent_MTases_sf"/>
</dbReference>
<proteinExistence type="inferred from homology"/>
<gene>
    <name evidence="8" type="ORF">FCC1311_086062</name>
</gene>
<accession>A0A2R5GVF4</accession>
<evidence type="ECO:0000256" key="6">
    <source>
        <dbReference type="RuleBase" id="RU367087"/>
    </source>
</evidence>
<protein>
    <recommendedName>
        <fullName evidence="6">RNA methyltransferase</fullName>
        <ecNumber evidence="6">2.1.1.-</ecNumber>
    </recommendedName>
</protein>
<keyword evidence="9" id="KW-1185">Reference proteome</keyword>
<dbReference type="PANTHER" id="PTHR12315">
    <property type="entry name" value="BICOID-INTERACTING PROTEIN RELATED"/>
    <property type="match status" value="1"/>
</dbReference>
<dbReference type="OrthoDB" id="273070at2759"/>
<dbReference type="CDD" id="cd02440">
    <property type="entry name" value="AdoMet_MTases"/>
    <property type="match status" value="1"/>
</dbReference>
<dbReference type="Proteomes" id="UP000241890">
    <property type="component" value="Unassembled WGS sequence"/>
</dbReference>
<evidence type="ECO:0000256" key="1">
    <source>
        <dbReference type="ARBA" id="ARBA00008361"/>
    </source>
</evidence>
<dbReference type="InterPro" id="IPR010675">
    <property type="entry name" value="Bin3_C"/>
</dbReference>
<dbReference type="InterPro" id="IPR024160">
    <property type="entry name" value="BIN3_SAM-bd_dom"/>
</dbReference>
<feature type="domain" description="Bin3-type SAM" evidence="7">
    <location>
        <begin position="1"/>
        <end position="186"/>
    </location>
</feature>
<dbReference type="InParanoid" id="A0A2R5GVF4"/>
<sequence length="194" mass="21355">MLDIGCNDGTLTREFRAALLSKGGASKVEAFGVDIDADLIARGQRMYSADEVQLVADDVAAHDHEAQIVSTAKAYDLVTCFGVTMWVHLNYGDEGLLRLLRRLAHCTRGSLVIEPQLWKSYKNAKRRLRRAGANIPESFVSIGVGSQEELDEMVHCALSSHFTGHTKLGTTANWGRNVWEYFDHSSDEASLGGE</sequence>
<dbReference type="InterPro" id="IPR039772">
    <property type="entry name" value="Bin3-like"/>
</dbReference>
<evidence type="ECO:0000259" key="7">
    <source>
        <dbReference type="PROSITE" id="PS51515"/>
    </source>
</evidence>
<keyword evidence="4 5" id="KW-0949">S-adenosyl-L-methionine</keyword>
<evidence type="ECO:0000256" key="3">
    <source>
        <dbReference type="ARBA" id="ARBA00022679"/>
    </source>
</evidence>
<reference evidence="8 9" key="1">
    <citation type="submission" date="2017-12" db="EMBL/GenBank/DDBJ databases">
        <title>Sequencing, de novo assembly and annotation of complete genome of a new Thraustochytrid species, strain FCC1311.</title>
        <authorList>
            <person name="Sedici K."/>
            <person name="Godart F."/>
            <person name="Aiese Cigliano R."/>
            <person name="Sanseverino W."/>
            <person name="Barakat M."/>
            <person name="Ortet P."/>
            <person name="Marechal E."/>
            <person name="Cagnac O."/>
            <person name="Amato A."/>
        </authorList>
    </citation>
    <scope>NUCLEOTIDE SEQUENCE [LARGE SCALE GENOMIC DNA]</scope>
</reference>
<evidence type="ECO:0000313" key="8">
    <source>
        <dbReference type="EMBL" id="GBG32381.1"/>
    </source>
</evidence>
<dbReference type="EC" id="2.1.1.-" evidence="6"/>
<dbReference type="GO" id="GO:0008171">
    <property type="term" value="F:O-methyltransferase activity"/>
    <property type="evidence" value="ECO:0007669"/>
    <property type="project" value="UniProtKB-UniRule"/>
</dbReference>
<dbReference type="Pfam" id="PF06859">
    <property type="entry name" value="Bin3"/>
    <property type="match status" value="1"/>
</dbReference>
<evidence type="ECO:0000256" key="5">
    <source>
        <dbReference type="PROSITE-ProRule" id="PRU00848"/>
    </source>
</evidence>
<dbReference type="AlphaFoldDB" id="A0A2R5GVF4"/>
<evidence type="ECO:0000256" key="2">
    <source>
        <dbReference type="ARBA" id="ARBA00022603"/>
    </source>
</evidence>
<dbReference type="GO" id="GO:0008173">
    <property type="term" value="F:RNA methyltransferase activity"/>
    <property type="evidence" value="ECO:0007669"/>
    <property type="project" value="UniProtKB-UniRule"/>
</dbReference>
<dbReference type="Gene3D" id="3.40.50.150">
    <property type="entry name" value="Vaccinia Virus protein VP39"/>
    <property type="match status" value="1"/>
</dbReference>
<evidence type="ECO:0000313" key="9">
    <source>
        <dbReference type="Proteomes" id="UP000241890"/>
    </source>
</evidence>
<comment type="similarity">
    <text evidence="1 6">Belongs to the methyltransferase superfamily.</text>
</comment>
<organism evidence="8 9">
    <name type="scientific">Hondaea fermentalgiana</name>
    <dbReference type="NCBI Taxonomy" id="2315210"/>
    <lineage>
        <taxon>Eukaryota</taxon>
        <taxon>Sar</taxon>
        <taxon>Stramenopiles</taxon>
        <taxon>Bigyra</taxon>
        <taxon>Labyrinthulomycetes</taxon>
        <taxon>Thraustochytrida</taxon>
        <taxon>Thraustochytriidae</taxon>
        <taxon>Hondaea</taxon>
    </lineage>
</organism>